<evidence type="ECO:0000256" key="1">
    <source>
        <dbReference type="ARBA" id="ARBA00004196"/>
    </source>
</evidence>
<dbReference type="InterPro" id="IPR013688">
    <property type="entry name" value="GBS_Bsp-like"/>
</dbReference>
<dbReference type="Gene3D" id="1.10.1330.10">
    <property type="entry name" value="Dockerin domain"/>
    <property type="match status" value="1"/>
</dbReference>
<dbReference type="InterPro" id="IPR036439">
    <property type="entry name" value="Dockerin_dom_sf"/>
</dbReference>
<dbReference type="InterPro" id="IPR013378">
    <property type="entry name" value="InlB-like_B-rpt"/>
</dbReference>
<dbReference type="KEGG" id="elim:B2M23_11650"/>
<feature type="domain" description="Dockerin" evidence="4">
    <location>
        <begin position="522"/>
        <end position="589"/>
    </location>
</feature>
<protein>
    <recommendedName>
        <fullName evidence="4">Dockerin domain-containing protein</fullName>
    </recommendedName>
</protein>
<gene>
    <name evidence="5" type="ORF">B2M23_11650</name>
</gene>
<name>A0AAC9QV22_EUBLI</name>
<accession>A0AAC9QV22</accession>
<dbReference type="CDD" id="cd14256">
    <property type="entry name" value="Dockerin_I"/>
    <property type="match status" value="1"/>
</dbReference>
<organism evidence="5 6">
    <name type="scientific">Eubacterium limosum</name>
    <dbReference type="NCBI Taxonomy" id="1736"/>
    <lineage>
        <taxon>Bacteria</taxon>
        <taxon>Bacillati</taxon>
        <taxon>Bacillota</taxon>
        <taxon>Clostridia</taxon>
        <taxon>Eubacteriales</taxon>
        <taxon>Eubacteriaceae</taxon>
        <taxon>Eubacterium</taxon>
    </lineage>
</organism>
<dbReference type="SUPFAM" id="SSF63446">
    <property type="entry name" value="Type I dockerin domain"/>
    <property type="match status" value="1"/>
</dbReference>
<dbReference type="Pfam" id="PF00404">
    <property type="entry name" value="Dockerin_1"/>
    <property type="match status" value="1"/>
</dbReference>
<dbReference type="NCBIfam" id="TIGR02543">
    <property type="entry name" value="List_Bact_rpt"/>
    <property type="match status" value="1"/>
</dbReference>
<dbReference type="Pfam" id="PF08481">
    <property type="entry name" value="GBS_Bsp-like"/>
    <property type="match status" value="1"/>
</dbReference>
<dbReference type="EMBL" id="CP019962">
    <property type="protein sequence ID" value="ARD66158.1"/>
    <property type="molecule type" value="Genomic_DNA"/>
</dbReference>
<dbReference type="RefSeq" id="WP_038352237.1">
    <property type="nucleotide sequence ID" value="NZ_CP019962.1"/>
</dbReference>
<dbReference type="InterPro" id="IPR042229">
    <property type="entry name" value="Listeria/Bacterioides_rpt_sf"/>
</dbReference>
<dbReference type="PROSITE" id="PS51766">
    <property type="entry name" value="DOCKERIN"/>
    <property type="match status" value="1"/>
</dbReference>
<dbReference type="AlphaFoldDB" id="A0AAC9QV22"/>
<reference evidence="6" key="1">
    <citation type="journal article" date="2017" name="Sci. Rep.">
        <title>Determination of the Genome and Primary Transcriptome of Syngas Fermenting Eubacterium limosum ATCC 8486.</title>
        <authorList>
            <person name="Song Y."/>
            <person name="Shin J."/>
            <person name="Jeong Y."/>
            <person name="Jin S."/>
            <person name="Lee J.K."/>
            <person name="Kim D.R."/>
            <person name="Kim S.C."/>
            <person name="Cho S."/>
            <person name="Cho B.K."/>
        </authorList>
    </citation>
    <scope>NUCLEOTIDE SEQUENCE [LARGE SCALE GENOMIC DNA]</scope>
    <source>
        <strain evidence="6">ATCC 8486</strain>
    </source>
</reference>
<dbReference type="GO" id="GO:0030313">
    <property type="term" value="C:cell envelope"/>
    <property type="evidence" value="ECO:0007669"/>
    <property type="project" value="UniProtKB-SubCell"/>
</dbReference>
<dbReference type="InterPro" id="IPR016134">
    <property type="entry name" value="Dockerin_dom"/>
</dbReference>
<evidence type="ECO:0000259" key="4">
    <source>
        <dbReference type="PROSITE" id="PS51766"/>
    </source>
</evidence>
<comment type="subcellular location">
    <subcellularLocation>
        <location evidence="1">Cell envelope</location>
    </subcellularLocation>
</comment>
<evidence type="ECO:0000313" key="5">
    <source>
        <dbReference type="EMBL" id="ARD66158.1"/>
    </source>
</evidence>
<dbReference type="InterPro" id="IPR056645">
    <property type="entry name" value="DUF7743"/>
</dbReference>
<dbReference type="Gene3D" id="2.60.40.4270">
    <property type="entry name" value="Listeria-Bacteroides repeat domain"/>
    <property type="match status" value="1"/>
</dbReference>
<dbReference type="Proteomes" id="UP000192391">
    <property type="component" value="Chromosome"/>
</dbReference>
<dbReference type="GO" id="GO:0004553">
    <property type="term" value="F:hydrolase activity, hydrolyzing O-glycosyl compounds"/>
    <property type="evidence" value="ECO:0007669"/>
    <property type="project" value="InterPro"/>
</dbReference>
<dbReference type="Gene3D" id="2.60.40.3760">
    <property type="match status" value="1"/>
</dbReference>
<dbReference type="InterPro" id="IPR002105">
    <property type="entry name" value="Dockerin_1_rpt"/>
</dbReference>
<dbReference type="Pfam" id="PF24893">
    <property type="entry name" value="DUF7743"/>
    <property type="match status" value="1"/>
</dbReference>
<feature type="chain" id="PRO_5042278568" description="Dockerin domain-containing protein" evidence="3">
    <location>
        <begin position="27"/>
        <end position="589"/>
    </location>
</feature>
<keyword evidence="3" id="KW-0732">Signal</keyword>
<dbReference type="GO" id="GO:0000272">
    <property type="term" value="P:polysaccharide catabolic process"/>
    <property type="evidence" value="ECO:0007669"/>
    <property type="project" value="InterPro"/>
</dbReference>
<evidence type="ECO:0000256" key="3">
    <source>
        <dbReference type="SAM" id="SignalP"/>
    </source>
</evidence>
<evidence type="ECO:0000313" key="6">
    <source>
        <dbReference type="Proteomes" id="UP000192391"/>
    </source>
</evidence>
<proteinExistence type="predicted"/>
<sequence>MKLKRTMAIMMAAVLCTTALPVSVFAEDTTHVESVLVNEEMSSENQRNGENAVEQTEEERQADLKCIEAMPWSDDLQMTAAQAAASQLIDDEITVKSRLESIQHSTYPDGSKFEEEGFYGATTCFGFAKKIQYLLFENIVSWNYDGSANSGLITIGSVSPNYTADNVASLLSQAQVGDLLQLENGNGYSQHSMIFGGRTAGGFIIYDANWDRANTVFIREVGYGTFSGRQNPKLSLLRNTNYPKKAVNDVKAPTVSDVVISDVSPYAYQVYCNVSDDVAVKSVRVAVWTEKNGQDDLKWVDAAVKDNTASAIIYLGDHNYEEGIYHTHIYAYDYSGKQTGVAASDTAIDYTAPELAETQFVKKNHSRFVIGGKVEDMISGVDRIEIRTVWPGGEVTEKAVITGNNWEYAFNFTDHQAGSGYYYIYITAYDKAGNSNYNWSPTLSEYFDVRLVQYMVNFDTQGGNTMASALVQEDMFLKKPEDPQREGYIFKGWYQDKACTKIWNFDKDRVEENKTLYAAWAEKGILGDVYEDGSINSSDALLCLRHSIKEVSLKGNQFKQADVTFDDKVNASDALQILRYAVKEINRFD</sequence>
<feature type="region of interest" description="Disordered" evidence="2">
    <location>
        <begin position="39"/>
        <end position="60"/>
    </location>
</feature>
<feature type="signal peptide" evidence="3">
    <location>
        <begin position="1"/>
        <end position="26"/>
    </location>
</feature>
<dbReference type="Pfam" id="PF09479">
    <property type="entry name" value="Flg_new"/>
    <property type="match status" value="1"/>
</dbReference>
<evidence type="ECO:0000256" key="2">
    <source>
        <dbReference type="SAM" id="MobiDB-lite"/>
    </source>
</evidence>